<proteinExistence type="inferred from homology"/>
<dbReference type="EMBL" id="QKKF02005396">
    <property type="protein sequence ID" value="RZF46913.1"/>
    <property type="molecule type" value="Genomic_DNA"/>
</dbReference>
<evidence type="ECO:0008006" key="5">
    <source>
        <dbReference type="Google" id="ProtNLM"/>
    </source>
</evidence>
<feature type="region of interest" description="Disordered" evidence="2">
    <location>
        <begin position="101"/>
        <end position="152"/>
    </location>
</feature>
<dbReference type="GO" id="GO:0060090">
    <property type="term" value="F:molecular adaptor activity"/>
    <property type="evidence" value="ECO:0007669"/>
    <property type="project" value="TreeGrafter"/>
</dbReference>
<dbReference type="OrthoDB" id="10036956at2759"/>
<feature type="region of interest" description="Disordered" evidence="2">
    <location>
        <begin position="245"/>
        <end position="265"/>
    </location>
</feature>
<evidence type="ECO:0000313" key="3">
    <source>
        <dbReference type="EMBL" id="RZF46913.1"/>
    </source>
</evidence>
<dbReference type="GO" id="GO:0098978">
    <property type="term" value="C:glutamatergic synapse"/>
    <property type="evidence" value="ECO:0007669"/>
    <property type="project" value="TreeGrafter"/>
</dbReference>
<feature type="region of interest" description="Disordered" evidence="2">
    <location>
        <begin position="1"/>
        <end position="28"/>
    </location>
</feature>
<feature type="compositionally biased region" description="Pro residues" evidence="2">
    <location>
        <begin position="117"/>
        <end position="126"/>
    </location>
</feature>
<evidence type="ECO:0000256" key="1">
    <source>
        <dbReference type="ARBA" id="ARBA00008839"/>
    </source>
</evidence>
<dbReference type="GO" id="GO:0023052">
    <property type="term" value="P:signaling"/>
    <property type="evidence" value="ECO:0007669"/>
    <property type="project" value="InterPro"/>
</dbReference>
<dbReference type="FunCoup" id="A0A482XM46">
    <property type="interactions" value="2"/>
</dbReference>
<feature type="compositionally biased region" description="Low complexity" evidence="2">
    <location>
        <begin position="212"/>
        <end position="224"/>
    </location>
</feature>
<feature type="region of interest" description="Disordered" evidence="2">
    <location>
        <begin position="421"/>
        <end position="479"/>
    </location>
</feature>
<feature type="compositionally biased region" description="Polar residues" evidence="2">
    <location>
        <begin position="132"/>
        <end position="152"/>
    </location>
</feature>
<dbReference type="Proteomes" id="UP000291343">
    <property type="component" value="Unassembled WGS sequence"/>
</dbReference>
<reference evidence="3 4" key="1">
    <citation type="journal article" date="2017" name="Gigascience">
        <title>Genome sequence of the small brown planthopper, Laodelphax striatellus.</title>
        <authorList>
            <person name="Zhu J."/>
            <person name="Jiang F."/>
            <person name="Wang X."/>
            <person name="Yang P."/>
            <person name="Bao Y."/>
            <person name="Zhao W."/>
            <person name="Wang W."/>
            <person name="Lu H."/>
            <person name="Wang Q."/>
            <person name="Cui N."/>
            <person name="Li J."/>
            <person name="Chen X."/>
            <person name="Luo L."/>
            <person name="Yu J."/>
            <person name="Kang L."/>
            <person name="Cui F."/>
        </authorList>
    </citation>
    <scope>NUCLEOTIDE SEQUENCE [LARGE SCALE GENOMIC DNA]</scope>
    <source>
        <strain evidence="3">Lst14</strain>
    </source>
</reference>
<evidence type="ECO:0000256" key="2">
    <source>
        <dbReference type="SAM" id="MobiDB-lite"/>
    </source>
</evidence>
<dbReference type="PANTHER" id="PTHR12353">
    <property type="entry name" value="DISKS LARGE-ASSOCIATED PROTEIN DAP SAP90/PSD-95-ASSOCIATED PROTEIN"/>
    <property type="match status" value="1"/>
</dbReference>
<evidence type="ECO:0000313" key="4">
    <source>
        <dbReference type="Proteomes" id="UP000291343"/>
    </source>
</evidence>
<feature type="compositionally biased region" description="Polar residues" evidence="2">
    <location>
        <begin position="430"/>
        <end position="449"/>
    </location>
</feature>
<keyword evidence="4" id="KW-1185">Reference proteome</keyword>
<protein>
    <recommendedName>
        <fullName evidence="5">Disks large-associated protein 1</fullName>
    </recommendedName>
</protein>
<accession>A0A482XM46</accession>
<dbReference type="STRING" id="195883.A0A482XM46"/>
<comment type="caution">
    <text evidence="3">The sequence shown here is derived from an EMBL/GenBank/DDBJ whole genome shotgun (WGS) entry which is preliminary data.</text>
</comment>
<sequence>MVSPEADPECSNNAPVKQTVTGDSGSQIVNGALLSPNAAKNGDVTNCPVQIKVTRDQEVKQPSYVSLARCISGYTLLTTYDSKQREGFRSRDISPARVPVLLNAGSPSNGQVTGGRPPQPLPPLSPLSPSSATSKLVTNCTSPTKNMDSKNYTRISSTSTDYTTITTTSTCSSSSVLQRVERIFGPGALAQGFYARNRTRNSIQAREEPKESNNNVSVSNSSEESLPVLKLLRPEFRAQLSVARHRYSNNRNTSKDEPDAQAPAQKEYKIPITIEADASKLDSKNGRILPAEKNGTIELEEKDGRYFLKVVHSAMAALERLASEVETEMASNPVPEELEGRLRSAIGKARLLNRQKLRQFEGLCHKNISQDPNDNFKTTDEDLAGFWDMVRIQVDSMHDEFDSISKLKANGWKVVEDPASKKVSEPIVSKTGTRRQQQPPINSIATNGRDSLKTNNVNGNSSSKGGNTKARDEARKKMLQERRMAMKKSMNAAANQDQVFAVNQNSC</sequence>
<feature type="compositionally biased region" description="Low complexity" evidence="2">
    <location>
        <begin position="453"/>
        <end position="468"/>
    </location>
</feature>
<dbReference type="AlphaFoldDB" id="A0A482XM46"/>
<dbReference type="GO" id="GO:0099572">
    <property type="term" value="C:postsynaptic specialization"/>
    <property type="evidence" value="ECO:0007669"/>
    <property type="project" value="TreeGrafter"/>
</dbReference>
<organism evidence="3 4">
    <name type="scientific">Laodelphax striatellus</name>
    <name type="common">Small brown planthopper</name>
    <name type="synonym">Delphax striatella</name>
    <dbReference type="NCBI Taxonomy" id="195883"/>
    <lineage>
        <taxon>Eukaryota</taxon>
        <taxon>Metazoa</taxon>
        <taxon>Ecdysozoa</taxon>
        <taxon>Arthropoda</taxon>
        <taxon>Hexapoda</taxon>
        <taxon>Insecta</taxon>
        <taxon>Pterygota</taxon>
        <taxon>Neoptera</taxon>
        <taxon>Paraneoptera</taxon>
        <taxon>Hemiptera</taxon>
        <taxon>Auchenorrhyncha</taxon>
        <taxon>Fulgoroidea</taxon>
        <taxon>Delphacidae</taxon>
        <taxon>Criomorphinae</taxon>
        <taxon>Laodelphax</taxon>
    </lineage>
</organism>
<feature type="region of interest" description="Disordered" evidence="2">
    <location>
        <begin position="202"/>
        <end position="224"/>
    </location>
</feature>
<dbReference type="InterPro" id="IPR005026">
    <property type="entry name" value="SAPAP"/>
</dbReference>
<dbReference type="InParanoid" id="A0A482XM46"/>
<dbReference type="SMR" id="A0A482XM46"/>
<dbReference type="Pfam" id="PF03359">
    <property type="entry name" value="GKAP"/>
    <property type="match status" value="1"/>
</dbReference>
<feature type="compositionally biased region" description="Polar residues" evidence="2">
    <location>
        <begin position="10"/>
        <end position="28"/>
    </location>
</feature>
<gene>
    <name evidence="3" type="ORF">LSTR_LSTR008041</name>
</gene>
<name>A0A482XM46_LAOST</name>
<comment type="similarity">
    <text evidence="1">Belongs to the SAPAP family.</text>
</comment>
<feature type="compositionally biased region" description="Basic and acidic residues" evidence="2">
    <location>
        <begin position="469"/>
        <end position="479"/>
    </location>
</feature>
<dbReference type="PANTHER" id="PTHR12353:SF31">
    <property type="entry name" value="LD44824P"/>
    <property type="match status" value="1"/>
</dbReference>